<keyword evidence="2" id="KW-0812">Transmembrane</keyword>
<dbReference type="NCBIfam" id="TIGR04056">
    <property type="entry name" value="OMP_RagA_SusC"/>
    <property type="match status" value="1"/>
</dbReference>
<evidence type="ECO:0000256" key="1">
    <source>
        <dbReference type="ARBA" id="ARBA00022729"/>
    </source>
</evidence>
<keyword evidence="1" id="KW-0732">Signal</keyword>
<dbReference type="Pfam" id="PF13715">
    <property type="entry name" value="CarbopepD_reg_2"/>
    <property type="match status" value="1"/>
</dbReference>
<comment type="similarity">
    <text evidence="2">Belongs to the TonB-dependent receptor family.</text>
</comment>
<keyword evidence="2" id="KW-0472">Membrane</keyword>
<gene>
    <name evidence="5" type="ORF">C8N28_2612</name>
</gene>
<comment type="caution">
    <text evidence="5">The sequence shown here is derived from an EMBL/GenBank/DDBJ whole genome shotgun (WGS) entry which is preliminary data.</text>
</comment>
<evidence type="ECO:0000256" key="2">
    <source>
        <dbReference type="PROSITE-ProRule" id="PRU01360"/>
    </source>
</evidence>
<evidence type="ECO:0000259" key="3">
    <source>
        <dbReference type="Pfam" id="PF07715"/>
    </source>
</evidence>
<dbReference type="InterPro" id="IPR008969">
    <property type="entry name" value="CarboxyPept-like_regulatory"/>
</dbReference>
<dbReference type="Gene3D" id="3.55.50.30">
    <property type="match status" value="1"/>
</dbReference>
<dbReference type="Pfam" id="PF07715">
    <property type="entry name" value="Plug"/>
    <property type="match status" value="1"/>
</dbReference>
<proteinExistence type="inferred from homology"/>
<dbReference type="InterPro" id="IPR037066">
    <property type="entry name" value="Plug_dom_sf"/>
</dbReference>
<accession>A0A4R1LP59</accession>
<dbReference type="GO" id="GO:0009279">
    <property type="term" value="C:cell outer membrane"/>
    <property type="evidence" value="ECO:0007669"/>
    <property type="project" value="UniProtKB-SubCell"/>
</dbReference>
<dbReference type="Gene3D" id="2.170.130.10">
    <property type="entry name" value="TonB-dependent receptor, plug domain"/>
    <property type="match status" value="1"/>
</dbReference>
<dbReference type="NCBIfam" id="TIGR04057">
    <property type="entry name" value="SusC_RagA_signa"/>
    <property type="match status" value="1"/>
</dbReference>
<dbReference type="PANTHER" id="PTHR30069">
    <property type="entry name" value="TONB-DEPENDENT OUTER MEMBRANE RECEPTOR"/>
    <property type="match status" value="1"/>
</dbReference>
<keyword evidence="2" id="KW-1134">Transmembrane beta strand</keyword>
<keyword evidence="2" id="KW-0998">Cell outer membrane</keyword>
<dbReference type="EMBL" id="SMGO01000003">
    <property type="protein sequence ID" value="TCK80858.1"/>
    <property type="molecule type" value="Genomic_DNA"/>
</dbReference>
<dbReference type="SUPFAM" id="SSF56935">
    <property type="entry name" value="Porins"/>
    <property type="match status" value="1"/>
</dbReference>
<organism evidence="5 6">
    <name type="scientific">Albibacterium bauzanense</name>
    <dbReference type="NCBI Taxonomy" id="653929"/>
    <lineage>
        <taxon>Bacteria</taxon>
        <taxon>Pseudomonadati</taxon>
        <taxon>Bacteroidota</taxon>
        <taxon>Sphingobacteriia</taxon>
        <taxon>Sphingobacteriales</taxon>
        <taxon>Sphingobacteriaceae</taxon>
        <taxon>Albibacterium</taxon>
    </lineage>
</organism>
<name>A0A4R1LP59_9SPHI</name>
<reference evidence="5 6" key="1">
    <citation type="submission" date="2019-03" db="EMBL/GenBank/DDBJ databases">
        <title>Genomic Encyclopedia of Archaeal and Bacterial Type Strains, Phase II (KMG-II): from individual species to whole genera.</title>
        <authorList>
            <person name="Goeker M."/>
        </authorList>
    </citation>
    <scope>NUCLEOTIDE SEQUENCE [LARGE SCALE GENOMIC DNA]</scope>
    <source>
        <strain evidence="5 6">DSM 22554</strain>
    </source>
</reference>
<comment type="subcellular location">
    <subcellularLocation>
        <location evidence="2">Cell outer membrane</location>
        <topology evidence="2">Multi-pass membrane protein</topology>
    </subcellularLocation>
</comment>
<feature type="domain" description="TonB-dependent receptor plug" evidence="3">
    <location>
        <begin position="230"/>
        <end position="327"/>
    </location>
</feature>
<sequence>MKKNIIAIMRVTTIILIVIVGFSSLVFSSESSAQDLSKVNVTINIENENMAEVLAKIETNTGVNFSYEKNLLSTLKVSTQIYKEEALPTVLSNLLKNTGYDYEVINHNVVVGKTAPVDQTLDNSKEEAKNITELKQQKEVRGIVMDEQGNSLPGVTLKIKGGTSSGITDIDGKFVLNASAGDVLVFSFLGFKQEEVLVPSTYIMEVILKEDIHNLNEVVVVGYGTQKRLNLAGSVSSISADEITKTPVATVSNTLAGKLPGLITLQSTGLPGSDNATLKIRGFDGPLVLIDGSEGDINSIATNEIESVSVLKDASASIYGARAGNGVVLITTKRGKIGKPTLTFNSSMTWQGITNMPHMASAGQYAEMRRESHIQGGQPEATAPFTTEEIQKYYEGGDPQYPNTDWYDLLIRTWSPQQQHNLSVRGGSEKIKFYGTIGYLKQETFFKRSDASFQRYNIRSNIDATITNGLTARMDLSTSINMQDYTTRNLDNNIWGDFWNTLPIYPSEFPDKGKIPYAEGGGTGGAHITTDRELSGYSDRKSQDLRAVFELKYDFQQIEGLQAKALVDYKQNYSSTKNFSKPVPFYKYDFAADVYTHAGAFGSTANLSYSLPSDRQILSQGSLSYNRTFNDLHDFSALALFESTDYYNDFVAAARSNFITPEIDEMLAGSTEGMTNDAGTVEMGRMSWVGRLNYTFNSRYILEATLRADASAKFPPASRWGYFPGVSLAWRLEQENFLKDSESLDALKLRASYGTSGNDNVGNFAYITGYDISGKNTGGSYLWGSSRYPGILSKGLPNPDLTWEKLKIYNLGTDFSFWNGKLYGSMDVFFRERTGIPANRLITLPSSFGSALPSENLNSTNTRGFEVMIATMGQVSELNWNIRGNVSWARSKWIHYEEPEYADLDQNRINGRSGNWTDRTFGYISDGLFTSQEEIDNLPYDQDLRDNSTLRPGDVKYLDMNDDKVIDWKDQVEIGQGTVPTWIVGLNPSFRYKGFDLDFLLQGALGFDVIASINGNSEEYFNNRWTEDNNDRNAIIPRLGGAGSNGWTSDYRLVEGDYMRLKSVNIGYTLNKKILGSSGIESLRFFASGVNLLTFSALNKYSLDPEMPSGRGSLYYPQQRNLSFGLTLIF</sequence>
<dbReference type="AlphaFoldDB" id="A0A4R1LP59"/>
<dbReference type="RefSeq" id="WP_246012823.1">
    <property type="nucleotide sequence ID" value="NZ_SMGO01000003.1"/>
</dbReference>
<dbReference type="PANTHER" id="PTHR30069:SF29">
    <property type="entry name" value="HEMOGLOBIN AND HEMOGLOBIN-HAPTOGLOBIN-BINDING PROTEIN 1-RELATED"/>
    <property type="match status" value="1"/>
</dbReference>
<dbReference type="SUPFAM" id="SSF49464">
    <property type="entry name" value="Carboxypeptidase regulatory domain-like"/>
    <property type="match status" value="1"/>
</dbReference>
<keyword evidence="6" id="KW-1185">Reference proteome</keyword>
<dbReference type="InterPro" id="IPR032508">
    <property type="entry name" value="FecR_C"/>
</dbReference>
<evidence type="ECO:0000313" key="6">
    <source>
        <dbReference type="Proteomes" id="UP000294616"/>
    </source>
</evidence>
<dbReference type="Proteomes" id="UP000294616">
    <property type="component" value="Unassembled WGS sequence"/>
</dbReference>
<dbReference type="GO" id="GO:0044718">
    <property type="term" value="P:siderophore transmembrane transport"/>
    <property type="evidence" value="ECO:0007669"/>
    <property type="project" value="TreeGrafter"/>
</dbReference>
<feature type="domain" description="Protein FecR C-terminal" evidence="4">
    <location>
        <begin position="44"/>
        <end position="110"/>
    </location>
</feature>
<protein>
    <submittedName>
        <fullName evidence="5">TonB-linked SusC/RagA family outer membrane protein</fullName>
    </submittedName>
</protein>
<dbReference type="InterPro" id="IPR023996">
    <property type="entry name" value="TonB-dep_OMP_SusC/RagA"/>
</dbReference>
<evidence type="ECO:0000313" key="5">
    <source>
        <dbReference type="EMBL" id="TCK80858.1"/>
    </source>
</evidence>
<dbReference type="InterPro" id="IPR012910">
    <property type="entry name" value="Plug_dom"/>
</dbReference>
<dbReference type="PROSITE" id="PS52016">
    <property type="entry name" value="TONB_DEPENDENT_REC_3"/>
    <property type="match status" value="1"/>
</dbReference>
<dbReference type="Pfam" id="PF16344">
    <property type="entry name" value="FecR_C"/>
    <property type="match status" value="1"/>
</dbReference>
<dbReference type="GO" id="GO:0015344">
    <property type="term" value="F:siderophore uptake transmembrane transporter activity"/>
    <property type="evidence" value="ECO:0007669"/>
    <property type="project" value="TreeGrafter"/>
</dbReference>
<dbReference type="InterPro" id="IPR023997">
    <property type="entry name" value="TonB-dep_OMP_SusC/RagA_CS"/>
</dbReference>
<evidence type="ECO:0000259" key="4">
    <source>
        <dbReference type="Pfam" id="PF16344"/>
    </source>
</evidence>
<keyword evidence="2" id="KW-0813">Transport</keyword>
<dbReference type="InterPro" id="IPR039426">
    <property type="entry name" value="TonB-dep_rcpt-like"/>
</dbReference>